<feature type="region of interest" description="Disordered" evidence="1">
    <location>
        <begin position="43"/>
        <end position="69"/>
    </location>
</feature>
<protein>
    <submittedName>
        <fullName evidence="3">Retrotransposon protein, putative, ty1-copia subclass</fullName>
    </submittedName>
</protein>
<evidence type="ECO:0000256" key="1">
    <source>
        <dbReference type="SAM" id="MobiDB-lite"/>
    </source>
</evidence>
<accession>A0ABQ5AF55</accession>
<keyword evidence="4" id="KW-1185">Reference proteome</keyword>
<proteinExistence type="predicted"/>
<dbReference type="EMBL" id="BQNB010012261">
    <property type="protein sequence ID" value="GJT01311.1"/>
    <property type="molecule type" value="Genomic_DNA"/>
</dbReference>
<sequence>MRYSFYYPLENKVFVARNAEFLKNSFIAQEASGSIEDLEIIQEEDTHPSIDTRLNHKEDDQEIDEPQSDINPIRRSTRTRRAPNRMCLYIDAEEHELGDLGEPANYKAALLDPEFDKWLNAMKDNEVWELVNLPPDGKTVGHKWLFKKKTNIDEAVHTYKTRLVAKGFTQTPGIDFEETFSLVADIRAIRIHIAITAFYDYEIWQMNVKIVFLNGYLNEEVYMEQPEGFVNKKFPNQVCKLKHSIYGLKQASRQ</sequence>
<reference evidence="3" key="2">
    <citation type="submission" date="2022-01" db="EMBL/GenBank/DDBJ databases">
        <authorList>
            <person name="Yamashiro T."/>
            <person name="Shiraishi A."/>
            <person name="Satake H."/>
            <person name="Nakayama K."/>
        </authorList>
    </citation>
    <scope>NUCLEOTIDE SEQUENCE</scope>
</reference>
<organism evidence="3 4">
    <name type="scientific">Tanacetum coccineum</name>
    <dbReference type="NCBI Taxonomy" id="301880"/>
    <lineage>
        <taxon>Eukaryota</taxon>
        <taxon>Viridiplantae</taxon>
        <taxon>Streptophyta</taxon>
        <taxon>Embryophyta</taxon>
        <taxon>Tracheophyta</taxon>
        <taxon>Spermatophyta</taxon>
        <taxon>Magnoliopsida</taxon>
        <taxon>eudicotyledons</taxon>
        <taxon>Gunneridae</taxon>
        <taxon>Pentapetalae</taxon>
        <taxon>asterids</taxon>
        <taxon>campanulids</taxon>
        <taxon>Asterales</taxon>
        <taxon>Asteraceae</taxon>
        <taxon>Asteroideae</taxon>
        <taxon>Anthemideae</taxon>
        <taxon>Anthemidinae</taxon>
        <taxon>Tanacetum</taxon>
    </lineage>
</organism>
<reference evidence="3" key="1">
    <citation type="journal article" date="2022" name="Int. J. Mol. Sci.">
        <title>Draft Genome of Tanacetum Coccineum: Genomic Comparison of Closely Related Tanacetum-Family Plants.</title>
        <authorList>
            <person name="Yamashiro T."/>
            <person name="Shiraishi A."/>
            <person name="Nakayama K."/>
            <person name="Satake H."/>
        </authorList>
    </citation>
    <scope>NUCLEOTIDE SEQUENCE</scope>
</reference>
<evidence type="ECO:0000259" key="2">
    <source>
        <dbReference type="Pfam" id="PF07727"/>
    </source>
</evidence>
<evidence type="ECO:0000313" key="4">
    <source>
        <dbReference type="Proteomes" id="UP001151760"/>
    </source>
</evidence>
<name>A0ABQ5AF55_9ASTR</name>
<dbReference type="InterPro" id="IPR013103">
    <property type="entry name" value="RVT_2"/>
</dbReference>
<feature type="compositionally biased region" description="Basic and acidic residues" evidence="1">
    <location>
        <begin position="44"/>
        <end position="59"/>
    </location>
</feature>
<gene>
    <name evidence="3" type="ORF">Tco_0822480</name>
</gene>
<dbReference type="Pfam" id="PF07727">
    <property type="entry name" value="RVT_2"/>
    <property type="match status" value="1"/>
</dbReference>
<evidence type="ECO:0000313" key="3">
    <source>
        <dbReference type="EMBL" id="GJT01311.1"/>
    </source>
</evidence>
<dbReference type="Proteomes" id="UP001151760">
    <property type="component" value="Unassembled WGS sequence"/>
</dbReference>
<comment type="caution">
    <text evidence="3">The sequence shown here is derived from an EMBL/GenBank/DDBJ whole genome shotgun (WGS) entry which is preliminary data.</text>
</comment>
<feature type="domain" description="Reverse transcriptase Ty1/copia-type" evidence="2">
    <location>
        <begin position="125"/>
        <end position="253"/>
    </location>
</feature>